<dbReference type="SUPFAM" id="SSF63712">
    <property type="entry name" value="Nicotinic receptor ligand binding domain-like"/>
    <property type="match status" value="1"/>
</dbReference>
<keyword evidence="6" id="KW-0732">Signal</keyword>
<dbReference type="PANTHER" id="PTHR18945">
    <property type="entry name" value="NEUROTRANSMITTER GATED ION CHANNEL"/>
    <property type="match status" value="1"/>
</dbReference>
<gene>
    <name evidence="14" type="ORF">LAZ67_11003747</name>
</gene>
<keyword evidence="7" id="KW-1133">Transmembrane helix</keyword>
<sequence length="391" mass="44884">MGRSLQDYEAFQCLTNSSRYNKMIRPFVNDGPVVINASMHLYSMASLDDLRTEYKVHMMYRQSWYDHRLRWSNDCKQRPASDPIVGGQWKASAIWTPVLDVINSKDIATLVPRDDTTGLLHLYSNGRVVYTLRAQITAGCRMQFYRYPVDRQTCTLEIESVATSCEPGVLTDKDLRLRWEETRAMELNPRFAITGFELTNYSVEERVTSYWEGGNFSKLVAKFHIKREIWHFLLDQYIPGIMLVVTSWTGFWVEIPAAPARVSLSLTSLLTLITIEKTVREKLPRVNYINALDIWNVTNIASVETMTKRCAGFIFATLLEYAAVNYVYHREKRRRQGGLRRIESSATVASMVTDSGSILNLTSKVQHNPASAFGMEVWCHQVSKFLGKKMV</sequence>
<dbReference type="Gene3D" id="1.20.58.390">
    <property type="entry name" value="Neurotransmitter-gated ion-channel transmembrane domain"/>
    <property type="match status" value="1"/>
</dbReference>
<proteinExistence type="inferred from homology"/>
<evidence type="ECO:0000256" key="8">
    <source>
        <dbReference type="ARBA" id="ARBA00023065"/>
    </source>
</evidence>
<evidence type="ECO:0000313" key="14">
    <source>
        <dbReference type="EMBL" id="UYV74513.1"/>
    </source>
</evidence>
<evidence type="ECO:0000256" key="11">
    <source>
        <dbReference type="RuleBase" id="RU000687"/>
    </source>
</evidence>
<evidence type="ECO:0000256" key="7">
    <source>
        <dbReference type="ARBA" id="ARBA00022989"/>
    </source>
</evidence>
<evidence type="ECO:0000256" key="1">
    <source>
        <dbReference type="ARBA" id="ARBA00004141"/>
    </source>
</evidence>
<dbReference type="InterPro" id="IPR038050">
    <property type="entry name" value="Neuro_actylchol_rec"/>
</dbReference>
<evidence type="ECO:0000256" key="6">
    <source>
        <dbReference type="ARBA" id="ARBA00022729"/>
    </source>
</evidence>
<keyword evidence="8 11" id="KW-0406">Ion transport</keyword>
<dbReference type="Proteomes" id="UP001235939">
    <property type="component" value="Chromosome 11"/>
</dbReference>
<keyword evidence="3 11" id="KW-0813">Transport</keyword>
<dbReference type="InterPro" id="IPR006028">
    <property type="entry name" value="GABAA/Glycine_rcpt"/>
</dbReference>
<dbReference type="InterPro" id="IPR006201">
    <property type="entry name" value="Neur_channel"/>
</dbReference>
<keyword evidence="9" id="KW-0472">Membrane</keyword>
<feature type="domain" description="Neurotransmitter-gated ion-channel ligand-binding" evidence="12">
    <location>
        <begin position="18"/>
        <end position="228"/>
    </location>
</feature>
<dbReference type="PROSITE" id="PS00236">
    <property type="entry name" value="NEUROTR_ION_CHANNEL"/>
    <property type="match status" value="1"/>
</dbReference>
<name>A0ABY6L0M3_9ARAC</name>
<protein>
    <submittedName>
        <fullName evidence="14">GLRA3</fullName>
    </submittedName>
</protein>
<keyword evidence="15" id="KW-1185">Reference proteome</keyword>
<comment type="similarity">
    <text evidence="11">Belongs to the ligand-gated ion channel (TC 1.A.9) family.</text>
</comment>
<evidence type="ECO:0000256" key="10">
    <source>
        <dbReference type="ARBA" id="ARBA00023303"/>
    </source>
</evidence>
<dbReference type="SUPFAM" id="SSF90112">
    <property type="entry name" value="Neurotransmitter-gated ion-channel transmembrane pore"/>
    <property type="match status" value="1"/>
</dbReference>
<evidence type="ECO:0000256" key="3">
    <source>
        <dbReference type="ARBA" id="ARBA00022448"/>
    </source>
</evidence>
<evidence type="ECO:0000313" key="15">
    <source>
        <dbReference type="Proteomes" id="UP001235939"/>
    </source>
</evidence>
<dbReference type="InterPro" id="IPR036719">
    <property type="entry name" value="Neuro-gated_channel_TM_sf"/>
</dbReference>
<dbReference type="EMBL" id="CP092873">
    <property type="protein sequence ID" value="UYV74513.1"/>
    <property type="molecule type" value="Genomic_DNA"/>
</dbReference>
<evidence type="ECO:0000256" key="9">
    <source>
        <dbReference type="ARBA" id="ARBA00023136"/>
    </source>
</evidence>
<evidence type="ECO:0000256" key="4">
    <source>
        <dbReference type="ARBA" id="ARBA00022475"/>
    </source>
</evidence>
<dbReference type="InterPro" id="IPR018000">
    <property type="entry name" value="Neurotransmitter_ion_chnl_CS"/>
</dbReference>
<feature type="non-terminal residue" evidence="14">
    <location>
        <position position="1"/>
    </location>
</feature>
<feature type="domain" description="Neurotransmitter-gated ion-channel transmembrane" evidence="13">
    <location>
        <begin position="237"/>
        <end position="336"/>
    </location>
</feature>
<dbReference type="InterPro" id="IPR036734">
    <property type="entry name" value="Neur_chan_lig-bd_sf"/>
</dbReference>
<comment type="subcellular location">
    <subcellularLocation>
        <location evidence="2">Cell membrane</location>
    </subcellularLocation>
    <subcellularLocation>
        <location evidence="1">Membrane</location>
        <topology evidence="1">Multi-pass membrane protein</topology>
    </subcellularLocation>
</comment>
<keyword evidence="4" id="KW-1003">Cell membrane</keyword>
<dbReference type="Pfam" id="PF02931">
    <property type="entry name" value="Neur_chan_LBD"/>
    <property type="match status" value="1"/>
</dbReference>
<evidence type="ECO:0000256" key="2">
    <source>
        <dbReference type="ARBA" id="ARBA00004236"/>
    </source>
</evidence>
<keyword evidence="10 11" id="KW-0407">Ion channel</keyword>
<dbReference type="CDD" id="cd18987">
    <property type="entry name" value="LGIC_ECD_anion"/>
    <property type="match status" value="1"/>
</dbReference>
<dbReference type="PRINTS" id="PR00253">
    <property type="entry name" value="GABAARECEPTR"/>
</dbReference>
<dbReference type="InterPro" id="IPR006029">
    <property type="entry name" value="Neurotrans-gated_channel_TM"/>
</dbReference>
<keyword evidence="5" id="KW-0812">Transmembrane</keyword>
<dbReference type="InterPro" id="IPR006202">
    <property type="entry name" value="Neur_chan_lig-bd"/>
</dbReference>
<dbReference type="PRINTS" id="PR00252">
    <property type="entry name" value="NRIONCHANNEL"/>
</dbReference>
<evidence type="ECO:0000259" key="13">
    <source>
        <dbReference type="Pfam" id="PF02932"/>
    </source>
</evidence>
<dbReference type="Pfam" id="PF02932">
    <property type="entry name" value="Neur_chan_memb"/>
    <property type="match status" value="1"/>
</dbReference>
<organism evidence="14 15">
    <name type="scientific">Cordylochernes scorpioides</name>
    <dbReference type="NCBI Taxonomy" id="51811"/>
    <lineage>
        <taxon>Eukaryota</taxon>
        <taxon>Metazoa</taxon>
        <taxon>Ecdysozoa</taxon>
        <taxon>Arthropoda</taxon>
        <taxon>Chelicerata</taxon>
        <taxon>Arachnida</taxon>
        <taxon>Pseudoscorpiones</taxon>
        <taxon>Cheliferoidea</taxon>
        <taxon>Chernetidae</taxon>
        <taxon>Cordylochernes</taxon>
    </lineage>
</organism>
<accession>A0ABY6L0M3</accession>
<evidence type="ECO:0000256" key="5">
    <source>
        <dbReference type="ARBA" id="ARBA00022692"/>
    </source>
</evidence>
<evidence type="ECO:0000259" key="12">
    <source>
        <dbReference type="Pfam" id="PF02931"/>
    </source>
</evidence>
<dbReference type="Gene3D" id="2.70.170.10">
    <property type="entry name" value="Neurotransmitter-gated ion-channel ligand-binding domain"/>
    <property type="match status" value="1"/>
</dbReference>
<reference evidence="14 15" key="1">
    <citation type="submission" date="2022-01" db="EMBL/GenBank/DDBJ databases">
        <title>A chromosomal length assembly of Cordylochernes scorpioides.</title>
        <authorList>
            <person name="Zeh D."/>
            <person name="Zeh J."/>
        </authorList>
    </citation>
    <scope>NUCLEOTIDE SEQUENCE [LARGE SCALE GENOMIC DNA]</scope>
    <source>
        <strain evidence="14">IN4F17</strain>
        <tissue evidence="14">Whole Body</tissue>
    </source>
</reference>